<comment type="caution">
    <text evidence="1">The sequence shown here is derived from an EMBL/GenBank/DDBJ whole genome shotgun (WGS) entry which is preliminary data.</text>
</comment>
<keyword evidence="2" id="KW-1185">Reference proteome</keyword>
<reference evidence="1" key="1">
    <citation type="submission" date="2023-08" db="EMBL/GenBank/DDBJ databases">
        <authorList>
            <person name="Audoor S."/>
            <person name="Bilcke G."/>
        </authorList>
    </citation>
    <scope>NUCLEOTIDE SEQUENCE</scope>
</reference>
<sequence length="88" mass="9932">MMALKSFCTICERFGAKRFPAIDHCLSTSDAEPRTKSALIYLSPWSLNIYDSIKIVSLTRSGPNLNCLSPYTNFLNRSSITHTREQDS</sequence>
<name>A0AAD2GD21_9STRA</name>
<protein>
    <submittedName>
        <fullName evidence="1">Uncharacterized protein</fullName>
    </submittedName>
</protein>
<dbReference type="AlphaFoldDB" id="A0AAD2GD21"/>
<evidence type="ECO:0000313" key="2">
    <source>
        <dbReference type="Proteomes" id="UP001295423"/>
    </source>
</evidence>
<accession>A0AAD2GD21</accession>
<dbReference type="Proteomes" id="UP001295423">
    <property type="component" value="Unassembled WGS sequence"/>
</dbReference>
<proteinExistence type="predicted"/>
<evidence type="ECO:0000313" key="1">
    <source>
        <dbReference type="EMBL" id="CAJ1967949.1"/>
    </source>
</evidence>
<organism evidence="1 2">
    <name type="scientific">Cylindrotheca closterium</name>
    <dbReference type="NCBI Taxonomy" id="2856"/>
    <lineage>
        <taxon>Eukaryota</taxon>
        <taxon>Sar</taxon>
        <taxon>Stramenopiles</taxon>
        <taxon>Ochrophyta</taxon>
        <taxon>Bacillariophyta</taxon>
        <taxon>Bacillariophyceae</taxon>
        <taxon>Bacillariophycidae</taxon>
        <taxon>Bacillariales</taxon>
        <taxon>Bacillariaceae</taxon>
        <taxon>Cylindrotheca</taxon>
    </lineage>
</organism>
<dbReference type="EMBL" id="CAKOGP040002357">
    <property type="protein sequence ID" value="CAJ1967949.1"/>
    <property type="molecule type" value="Genomic_DNA"/>
</dbReference>
<gene>
    <name evidence="1" type="ORF">CYCCA115_LOCUS23013</name>
</gene>